<dbReference type="Proteomes" id="UP000677515">
    <property type="component" value="Chromosome"/>
</dbReference>
<keyword evidence="1" id="KW-0472">Membrane</keyword>
<keyword evidence="1" id="KW-0812">Transmembrane</keyword>
<keyword evidence="1" id="KW-1133">Transmembrane helix</keyword>
<proteinExistence type="predicted"/>
<feature type="transmembrane region" description="Helical" evidence="1">
    <location>
        <begin position="7"/>
        <end position="27"/>
    </location>
</feature>
<organism evidence="2 3">
    <name type="scientific">Erwinia rhapontici</name>
    <name type="common">Pectobacterium rhapontici</name>
    <dbReference type="NCBI Taxonomy" id="55212"/>
    <lineage>
        <taxon>Bacteria</taxon>
        <taxon>Pseudomonadati</taxon>
        <taxon>Pseudomonadota</taxon>
        <taxon>Gammaproteobacteria</taxon>
        <taxon>Enterobacterales</taxon>
        <taxon>Erwiniaceae</taxon>
        <taxon>Erwinia</taxon>
    </lineage>
</organism>
<evidence type="ECO:0000313" key="3">
    <source>
        <dbReference type="Proteomes" id="UP000677515"/>
    </source>
</evidence>
<keyword evidence="3" id="KW-1185">Reference proteome</keyword>
<feature type="transmembrane region" description="Helical" evidence="1">
    <location>
        <begin position="74"/>
        <end position="97"/>
    </location>
</feature>
<evidence type="ECO:0008006" key="4">
    <source>
        <dbReference type="Google" id="ProtNLM"/>
    </source>
</evidence>
<sequence length="260" mass="28139">MKGISKLVWAGLALNICYLGAVVYLTTQIEDGELTIFARNAIAFLQYFSIPFLVSILLQIISLPLLFKSPKWGLALAIIGSLIILPLSMIFLAGYMFSYEKHCNKGLEVFSPGDKKTPSQALTFKTSMFYVQGGISLAIGLFILADGVSVGGLLVCTGIIFISNAMRLKQRVMIGVSGDKLILTPALYAETCLIPLTDVTLIKENKNVFKLHIHSAGVDRKCSFSKKMIAGENAQADLAEILSTLPKADSEAVAVSDKPE</sequence>
<dbReference type="RefSeq" id="WP_159336317.1">
    <property type="nucleotide sequence ID" value="NZ_AP024329.1"/>
</dbReference>
<feature type="transmembrane region" description="Helical" evidence="1">
    <location>
        <begin position="135"/>
        <end position="162"/>
    </location>
</feature>
<protein>
    <recommendedName>
        <fullName evidence="4">PH (Pleckstrin Homology) domain-containing protein</fullName>
    </recommendedName>
</protein>
<evidence type="ECO:0000256" key="1">
    <source>
        <dbReference type="SAM" id="Phobius"/>
    </source>
</evidence>
<evidence type="ECO:0000313" key="2">
    <source>
        <dbReference type="EMBL" id="BCQ35740.1"/>
    </source>
</evidence>
<feature type="transmembrane region" description="Helical" evidence="1">
    <location>
        <begin position="47"/>
        <end position="67"/>
    </location>
</feature>
<gene>
    <name evidence="2" type="ORF">ERHA53_30830</name>
</gene>
<accession>A0ABM7N2L8</accession>
<dbReference type="EMBL" id="AP024329">
    <property type="protein sequence ID" value="BCQ35740.1"/>
    <property type="molecule type" value="Genomic_DNA"/>
</dbReference>
<name>A0ABM7N2L8_ERWRD</name>
<reference evidence="2 3" key="1">
    <citation type="submission" date="2021-01" db="EMBL/GenBank/DDBJ databases">
        <title>Complete genome sequence of Erwinia rhapontici MAFF 311153.</title>
        <authorList>
            <person name="Morohoshi T."/>
            <person name="Someya N."/>
        </authorList>
    </citation>
    <scope>NUCLEOTIDE SEQUENCE [LARGE SCALE GENOMIC DNA]</scope>
    <source>
        <strain evidence="2 3">MAFF 311153</strain>
    </source>
</reference>